<evidence type="ECO:0000313" key="10">
    <source>
        <dbReference type="EMBL" id="TRW90757.1"/>
    </source>
</evidence>
<keyword evidence="6" id="KW-0406">Ion transport</keyword>
<evidence type="ECO:0000256" key="7">
    <source>
        <dbReference type="ARBA" id="ARBA00023136"/>
    </source>
</evidence>
<dbReference type="RefSeq" id="WP_127027445.1">
    <property type="nucleotide sequence ID" value="NZ_RYFG02000116.1"/>
</dbReference>
<keyword evidence="2" id="KW-0813">Transport</keyword>
<feature type="transmembrane region" description="Helical" evidence="8">
    <location>
        <begin position="296"/>
        <end position="315"/>
    </location>
</feature>
<feature type="transmembrane region" description="Helical" evidence="8">
    <location>
        <begin position="135"/>
        <end position="157"/>
    </location>
</feature>
<feature type="transmembrane region" description="Helical" evidence="8">
    <location>
        <begin position="368"/>
        <end position="388"/>
    </location>
</feature>
<evidence type="ECO:0000256" key="8">
    <source>
        <dbReference type="SAM" id="Phobius"/>
    </source>
</evidence>
<keyword evidence="4 8" id="KW-0812">Transmembrane</keyword>
<comment type="subcellular location">
    <subcellularLocation>
        <location evidence="1">Membrane</location>
        <topology evidence="1">Multi-pass membrane protein</topology>
    </subcellularLocation>
</comment>
<evidence type="ECO:0000259" key="9">
    <source>
        <dbReference type="Pfam" id="PF00999"/>
    </source>
</evidence>
<proteinExistence type="predicted"/>
<feature type="transmembrane region" description="Helical" evidence="8">
    <location>
        <begin position="271"/>
        <end position="290"/>
    </location>
</feature>
<dbReference type="Pfam" id="PF00999">
    <property type="entry name" value="Na_H_Exchanger"/>
    <property type="match status" value="1"/>
</dbReference>
<protein>
    <submittedName>
        <fullName evidence="10">Cation:proton antiporter</fullName>
    </submittedName>
</protein>
<dbReference type="PANTHER" id="PTHR32468:SF18">
    <property type="entry name" value="CATION_H(+) ANTIPORTER 1"/>
    <property type="match status" value="1"/>
</dbReference>
<name>A0ABY3C659_9GAMM</name>
<evidence type="ECO:0000256" key="1">
    <source>
        <dbReference type="ARBA" id="ARBA00004141"/>
    </source>
</evidence>
<evidence type="ECO:0000256" key="6">
    <source>
        <dbReference type="ARBA" id="ARBA00023065"/>
    </source>
</evidence>
<feature type="transmembrane region" description="Helical" evidence="8">
    <location>
        <begin position="102"/>
        <end position="123"/>
    </location>
</feature>
<feature type="transmembrane region" description="Helical" evidence="8">
    <location>
        <begin position="201"/>
        <end position="221"/>
    </location>
</feature>
<evidence type="ECO:0000313" key="11">
    <source>
        <dbReference type="Proteomes" id="UP000733744"/>
    </source>
</evidence>
<comment type="caution">
    <text evidence="10">The sequence shown here is derived from an EMBL/GenBank/DDBJ whole genome shotgun (WGS) entry which is preliminary data.</text>
</comment>
<evidence type="ECO:0000256" key="5">
    <source>
        <dbReference type="ARBA" id="ARBA00022989"/>
    </source>
</evidence>
<keyword evidence="11" id="KW-1185">Reference proteome</keyword>
<organism evidence="10 11">
    <name type="scientific">Candidatus Methylobacter oryzae</name>
    <dbReference type="NCBI Taxonomy" id="2497749"/>
    <lineage>
        <taxon>Bacteria</taxon>
        <taxon>Pseudomonadati</taxon>
        <taxon>Pseudomonadota</taxon>
        <taxon>Gammaproteobacteria</taxon>
        <taxon>Methylococcales</taxon>
        <taxon>Methylococcaceae</taxon>
        <taxon>Methylobacter</taxon>
    </lineage>
</organism>
<sequence>MSTTEIFFIALFIIFTFPYLVWRLGSLDYYAPLVVVQIIGGILLGPGILGHAFPDIYSFIFNKQVIQSLNGLAWWGVSCFVMLAGIEMDLRQAWINRRESTITAGFALGTPLLFGCIAALGFLQFPGWLGAEGRPWQFILGVGMACAVTALPILVLLMEKLEILRQPIGQRILRYASLDDIAIWGVLSVVLMDWDRLGKQGAFLAGYAVCAYLIRKLIAWLPPQDRWYILFIWLPLCAFFADWSGLHFMVGSFLAGVVIDHHWFEQKQMDLMRNHVLMVVMPVFFLSTGLRTNWQLGGTVVLLGAAVLLFVSVAGKLIGLRMAGWALKWEKGEASLIGWLLQTKALIEIIFANVLLDKHIITDETFTALLLMAVSSTMLTIPVVNPMLKRLKSVIFKTVKSEPVHASEPLPDFTNKHKKMG</sequence>
<reference evidence="10 11" key="1">
    <citation type="journal article" date="2019" name="Antonie Van Leeuwenhoek">
        <title>Description of 'Ca. Methylobacter oryzae' KRF1, a novel species from the environmentally important Methylobacter clade 2.</title>
        <authorList>
            <person name="Khatri K."/>
            <person name="Mohite J.A."/>
            <person name="Pandit P.S."/>
            <person name="Bahulikar R."/>
            <person name="Rahalkar M.C."/>
        </authorList>
    </citation>
    <scope>NUCLEOTIDE SEQUENCE [LARGE SCALE GENOMIC DNA]</scope>
    <source>
        <strain evidence="10 11">KRF1</strain>
    </source>
</reference>
<evidence type="ECO:0000256" key="3">
    <source>
        <dbReference type="ARBA" id="ARBA00022449"/>
    </source>
</evidence>
<feature type="domain" description="Cation/H+ exchanger transmembrane" evidence="9">
    <location>
        <begin position="13"/>
        <end position="389"/>
    </location>
</feature>
<accession>A0ABY3C659</accession>
<evidence type="ECO:0000256" key="4">
    <source>
        <dbReference type="ARBA" id="ARBA00022692"/>
    </source>
</evidence>
<dbReference type="EMBL" id="RYFG02000116">
    <property type="protein sequence ID" value="TRW90757.1"/>
    <property type="molecule type" value="Genomic_DNA"/>
</dbReference>
<gene>
    <name evidence="10" type="ORF">EKO24_018340</name>
</gene>
<feature type="transmembrane region" description="Helical" evidence="8">
    <location>
        <begin position="6"/>
        <end position="22"/>
    </location>
</feature>
<dbReference type="PANTHER" id="PTHR32468">
    <property type="entry name" value="CATION/H + ANTIPORTER"/>
    <property type="match status" value="1"/>
</dbReference>
<dbReference type="Gene3D" id="1.20.1530.20">
    <property type="match status" value="1"/>
</dbReference>
<dbReference type="InterPro" id="IPR050794">
    <property type="entry name" value="CPA2_transporter"/>
</dbReference>
<keyword evidence="3" id="KW-0050">Antiport</keyword>
<feature type="transmembrane region" description="Helical" evidence="8">
    <location>
        <begin position="227"/>
        <end position="259"/>
    </location>
</feature>
<dbReference type="InterPro" id="IPR006153">
    <property type="entry name" value="Cation/H_exchanger_TM"/>
</dbReference>
<dbReference type="Proteomes" id="UP000733744">
    <property type="component" value="Unassembled WGS sequence"/>
</dbReference>
<feature type="transmembrane region" description="Helical" evidence="8">
    <location>
        <begin position="72"/>
        <end position="90"/>
    </location>
</feature>
<keyword evidence="5 8" id="KW-1133">Transmembrane helix</keyword>
<dbReference type="InterPro" id="IPR038770">
    <property type="entry name" value="Na+/solute_symporter_sf"/>
</dbReference>
<feature type="transmembrane region" description="Helical" evidence="8">
    <location>
        <begin position="29"/>
        <end position="52"/>
    </location>
</feature>
<evidence type="ECO:0000256" key="2">
    <source>
        <dbReference type="ARBA" id="ARBA00022448"/>
    </source>
</evidence>
<keyword evidence="7 8" id="KW-0472">Membrane</keyword>